<evidence type="ECO:0000313" key="1">
    <source>
        <dbReference type="EMBL" id="TCP60718.1"/>
    </source>
</evidence>
<dbReference type="RefSeq" id="WP_132951603.1">
    <property type="nucleotide sequence ID" value="NZ_SLXU01000008.1"/>
</dbReference>
<protein>
    <submittedName>
        <fullName evidence="1">Uncharacterized protein</fullName>
    </submittedName>
</protein>
<organism evidence="1 2">
    <name type="scientific">Rhodovulum bhavnagarense</name>
    <dbReference type="NCBI Taxonomy" id="992286"/>
    <lineage>
        <taxon>Bacteria</taxon>
        <taxon>Pseudomonadati</taxon>
        <taxon>Pseudomonadota</taxon>
        <taxon>Alphaproteobacteria</taxon>
        <taxon>Rhodobacterales</taxon>
        <taxon>Paracoccaceae</taxon>
        <taxon>Rhodovulum</taxon>
    </lineage>
</organism>
<accession>A0A4R2REB0</accession>
<comment type="caution">
    <text evidence="1">The sequence shown here is derived from an EMBL/GenBank/DDBJ whole genome shotgun (WGS) entry which is preliminary data.</text>
</comment>
<proteinExistence type="predicted"/>
<name>A0A4R2REB0_9RHOB</name>
<dbReference type="AlphaFoldDB" id="A0A4R2REB0"/>
<dbReference type="EMBL" id="SLXU01000008">
    <property type="protein sequence ID" value="TCP60718.1"/>
    <property type="molecule type" value="Genomic_DNA"/>
</dbReference>
<sequence>MKDTAPGALHLTATRLRAGVWEGVLNAGAEGEMPKIEILHQETPLEGVVLAPDPEMPGRYSLAVPIPAALLSDGVQTFLVCDAATGATLDSFAIVTGAPLEQDLRAEIDLLRAELDMLKKAFRRHCVETM</sequence>
<keyword evidence="2" id="KW-1185">Reference proteome</keyword>
<dbReference type="OrthoDB" id="7772846at2"/>
<gene>
    <name evidence="1" type="ORF">EV663_10877</name>
</gene>
<evidence type="ECO:0000313" key="2">
    <source>
        <dbReference type="Proteomes" id="UP000295050"/>
    </source>
</evidence>
<reference evidence="1 2" key="1">
    <citation type="submission" date="2019-03" db="EMBL/GenBank/DDBJ databases">
        <title>Genomic Encyclopedia of Type Strains, Phase IV (KMG-IV): sequencing the most valuable type-strain genomes for metagenomic binning, comparative biology and taxonomic classification.</title>
        <authorList>
            <person name="Goeker M."/>
        </authorList>
    </citation>
    <scope>NUCLEOTIDE SEQUENCE [LARGE SCALE GENOMIC DNA]</scope>
    <source>
        <strain evidence="1 2">DSM 24766</strain>
    </source>
</reference>
<dbReference type="Proteomes" id="UP000295050">
    <property type="component" value="Unassembled WGS sequence"/>
</dbReference>